<dbReference type="InterPro" id="IPR003485">
    <property type="entry name" value="Herpes_US2_varicellovirus"/>
</dbReference>
<dbReference type="InterPro" id="IPR036179">
    <property type="entry name" value="Ig-like_dom_sf"/>
</dbReference>
<dbReference type="KEGG" id="vg:19621709"/>
<protein>
    <submittedName>
        <fullName evidence="1">Virion protein US2</fullName>
    </submittedName>
</protein>
<dbReference type="RefSeq" id="YP_009042123.1">
    <property type="nucleotide sequence ID" value="NC_024306.1"/>
</dbReference>
<gene>
    <name evidence="1" type="primary">US2</name>
</gene>
<evidence type="ECO:0000313" key="2">
    <source>
        <dbReference type="Proteomes" id="UP000173965"/>
    </source>
</evidence>
<dbReference type="Proteomes" id="UP000173965">
    <property type="component" value="Segment"/>
</dbReference>
<proteinExistence type="predicted"/>
<evidence type="ECO:0000313" key="1">
    <source>
        <dbReference type="EMBL" id="BAP00740.1"/>
    </source>
</evidence>
<sequence>MGVVVVNVMTLLDEHNALPRTSADASPALWSFLIRQCRILASEPLGTPVIVRSADLRRMAGPLMDMPKANRPIVRTRTCKCPPNTTIGLFAEDTPFESTEICNAEACFRLLHGPRDRPRLYHMWVVGAADLCAPFLESLWRMRVGVRLITIKIPDGWVGASWHLPEPFLPATSVAWTPFPAPPNHPLESLLQNYEYRYGILSPAASQPHRKSCGRWLRNLVNKWKNMGGRPTLPPATSEFHITQNSCPACRGSVRRPALENFQDGEEPLEHFSPRSNTETCELDSSRATLPHICFPSTSL</sequence>
<dbReference type="Pfam" id="PF02476">
    <property type="entry name" value="US2"/>
    <property type="match status" value="1"/>
</dbReference>
<accession>A0A060Q503</accession>
<dbReference type="EMBL" id="AB825953">
    <property type="protein sequence ID" value="BAP00740.1"/>
    <property type="molecule type" value="Genomic_DNA"/>
</dbReference>
<keyword evidence="2" id="KW-1185">Reference proteome</keyword>
<dbReference type="GeneID" id="19621709"/>
<reference evidence="2" key="1">
    <citation type="journal article" date="2014" name="J. Virol.">
        <title>Isolation and characterization of a novel alphaherpesvirus in fruit bats.</title>
        <authorList>
            <person name="Sasaki M."/>
            <person name="Setiyono A."/>
            <person name="Handharyani E."/>
            <person name="Kobayashi S."/>
            <person name="Rahmadani I."/>
            <person name="Taha S."/>
            <person name="Adiani S."/>
            <person name="Subangkit M."/>
            <person name="Nakamura I."/>
            <person name="Sawa H."/>
            <person name="Kimura T."/>
        </authorList>
    </citation>
    <scope>NUCLEOTIDE SEQUENCE [LARGE SCALE GENOMIC DNA]</scope>
</reference>
<name>A0A060Q503_9ALPH</name>
<dbReference type="SUPFAM" id="SSF48726">
    <property type="entry name" value="Immunoglobulin"/>
    <property type="match status" value="1"/>
</dbReference>
<organism evidence="1 2">
    <name type="scientific">Pteropodid alphaherpesvirus 1</name>
    <dbReference type="NCBI Taxonomy" id="1343901"/>
    <lineage>
        <taxon>Viruses</taxon>
        <taxon>Duplodnaviria</taxon>
        <taxon>Heunggongvirae</taxon>
        <taxon>Peploviricota</taxon>
        <taxon>Herviviricetes</taxon>
        <taxon>Herpesvirales</taxon>
        <taxon>Orthoherpesviridae</taxon>
        <taxon>Alphaherpesvirinae</taxon>
        <taxon>Simplexvirus</taxon>
        <taxon>Simplexvirus pteropodidalpha1</taxon>
    </lineage>
</organism>
<dbReference type="OrthoDB" id="10723at10239"/>